<dbReference type="InterPro" id="IPR036322">
    <property type="entry name" value="WD40_repeat_dom_sf"/>
</dbReference>
<dbReference type="GO" id="GO:0005634">
    <property type="term" value="C:nucleus"/>
    <property type="evidence" value="ECO:0007669"/>
    <property type="project" value="TreeGrafter"/>
</dbReference>
<dbReference type="PROSITE" id="PS00678">
    <property type="entry name" value="WD_REPEATS_1"/>
    <property type="match status" value="2"/>
</dbReference>
<feature type="repeat" description="WD" evidence="6">
    <location>
        <begin position="95"/>
        <end position="136"/>
    </location>
</feature>
<evidence type="ECO:0000256" key="4">
    <source>
        <dbReference type="ARBA" id="ARBA00022786"/>
    </source>
</evidence>
<dbReference type="PANTHER" id="PTHR22852">
    <property type="entry name" value="LETHAL 2 DENTICLELESS PROTEIN RETINOIC ACID-REGULATED NUCLEAR MATRIX-ASSOCIATED PROTEIN"/>
    <property type="match status" value="1"/>
</dbReference>
<keyword evidence="2 6" id="KW-0853">WD repeat</keyword>
<feature type="repeat" description="WD" evidence="6">
    <location>
        <begin position="212"/>
        <end position="253"/>
    </location>
</feature>
<dbReference type="InterPro" id="IPR001680">
    <property type="entry name" value="WD40_rpt"/>
</dbReference>
<keyword evidence="3" id="KW-0677">Repeat</keyword>
<dbReference type="PROSITE" id="PS50082">
    <property type="entry name" value="WD_REPEATS_2"/>
    <property type="match status" value="3"/>
</dbReference>
<organism evidence="7">
    <name type="scientific">Petromyzon marinus</name>
    <name type="common">Sea lamprey</name>
    <dbReference type="NCBI Taxonomy" id="7757"/>
    <lineage>
        <taxon>Eukaryota</taxon>
        <taxon>Metazoa</taxon>
        <taxon>Chordata</taxon>
        <taxon>Craniata</taxon>
        <taxon>Vertebrata</taxon>
        <taxon>Cyclostomata</taxon>
        <taxon>Hyperoartia</taxon>
        <taxon>Petromyzontiformes</taxon>
        <taxon>Petromyzontidae</taxon>
        <taxon>Petromyzon</taxon>
    </lineage>
</organism>
<evidence type="ECO:0000256" key="2">
    <source>
        <dbReference type="ARBA" id="ARBA00022574"/>
    </source>
</evidence>
<protein>
    <submittedName>
        <fullName evidence="7">Denticleless E3 ubiquitin protein ligase homolog (Drosophila)</fullName>
    </submittedName>
</protein>
<dbReference type="SMART" id="SM00320">
    <property type="entry name" value="WD40"/>
    <property type="match status" value="3"/>
</dbReference>
<dbReference type="OMA" id="QYFFHGI"/>
<dbReference type="InterPro" id="IPR020472">
    <property type="entry name" value="WD40_PAC1"/>
</dbReference>
<dbReference type="PRINTS" id="PR00320">
    <property type="entry name" value="GPROTEINBRPT"/>
</dbReference>
<dbReference type="SUPFAM" id="SSF50978">
    <property type="entry name" value="WD40 repeat-like"/>
    <property type="match status" value="1"/>
</dbReference>
<dbReference type="GO" id="GO:0030674">
    <property type="term" value="F:protein-macromolecule adaptor activity"/>
    <property type="evidence" value="ECO:0007669"/>
    <property type="project" value="TreeGrafter"/>
</dbReference>
<dbReference type="PANTHER" id="PTHR22852:SF0">
    <property type="entry name" value="DENTICLELESS PROTEIN HOMOLOG"/>
    <property type="match status" value="1"/>
</dbReference>
<dbReference type="STRING" id="7757.ENSPMAP00000002807"/>
<dbReference type="GO" id="GO:0007095">
    <property type="term" value="P:mitotic G2 DNA damage checkpoint signaling"/>
    <property type="evidence" value="ECO:0007669"/>
    <property type="project" value="TreeGrafter"/>
</dbReference>
<dbReference type="Pfam" id="PF00400">
    <property type="entry name" value="WD40"/>
    <property type="match status" value="3"/>
</dbReference>
<dbReference type="InterPro" id="IPR019775">
    <property type="entry name" value="WD40_repeat_CS"/>
</dbReference>
<keyword evidence="4" id="KW-0833">Ubl conjugation pathway</keyword>
<comment type="pathway">
    <text evidence="1">Protein modification; protein ubiquitination.</text>
</comment>
<dbReference type="AlphaFoldDB" id="S4RC75"/>
<proteinExistence type="inferred from homology"/>
<evidence type="ECO:0000256" key="6">
    <source>
        <dbReference type="PROSITE-ProRule" id="PRU00221"/>
    </source>
</evidence>
<reference evidence="7" key="1">
    <citation type="submission" date="2025-08" db="UniProtKB">
        <authorList>
            <consortium name="Ensembl"/>
        </authorList>
    </citation>
    <scope>IDENTIFICATION</scope>
</reference>
<comment type="similarity">
    <text evidence="5">Belongs to the WD repeat cdt2 family.</text>
</comment>
<evidence type="ECO:0000256" key="5">
    <source>
        <dbReference type="ARBA" id="ARBA00038344"/>
    </source>
</evidence>
<evidence type="ECO:0000256" key="3">
    <source>
        <dbReference type="ARBA" id="ARBA00022737"/>
    </source>
</evidence>
<dbReference type="HOGENOM" id="CLU_033299_0_0_1"/>
<evidence type="ECO:0000313" key="7">
    <source>
        <dbReference type="Ensembl" id="ENSPMAP00000002807.1"/>
    </source>
</evidence>
<dbReference type="Gene3D" id="2.130.10.10">
    <property type="entry name" value="YVTN repeat-like/Quinoprotein amine dehydrogenase"/>
    <property type="match status" value="1"/>
</dbReference>
<dbReference type="SMR" id="S4RC75"/>
<sequence>RSLFESVYNRHILKRNKVGPSSRCPLDSLLLGFECRAPDEHKVFGTAGDPVPAFACPFSREAGSHHLLAVPSEDGVVQIYDTEKPHKGSRVLKAWLAHSNAVFDCAWMPGESKLVTASGDQMAKLWDVCAGEALGSFKGHQCSLKSVAFSQSEKAVFCTGGRDGNIMVWDIRCSKRDGFYSAVKRIGSAHNAPAKISVTPKRRNTPRGMAPSVDSQQSVTAVIFQDEKTLVSSGAVDGVIKVWDMRKNYTSYRMGPVPAQSFPYPGSSSRKRGFSSLVLNASSSLLFANCTEDWVYMFDVAGARTSP</sequence>
<feature type="repeat" description="WD" evidence="6">
    <location>
        <begin position="137"/>
        <end position="172"/>
    </location>
</feature>
<dbReference type="PROSITE" id="PS50294">
    <property type="entry name" value="WD_REPEATS_REGION"/>
    <property type="match status" value="3"/>
</dbReference>
<dbReference type="GeneTree" id="ENSGT00530000064210"/>
<evidence type="ECO:0000256" key="1">
    <source>
        <dbReference type="ARBA" id="ARBA00004906"/>
    </source>
</evidence>
<name>S4RC75_PETMA</name>
<dbReference type="InterPro" id="IPR051865">
    <property type="entry name" value="WD-repeat_CDT2_adapter"/>
</dbReference>
<dbReference type="Ensembl" id="ENSPMAT00000002820.1">
    <property type="protein sequence ID" value="ENSPMAP00000002807.1"/>
    <property type="gene ID" value="ENSPMAG00000002564.1"/>
</dbReference>
<reference evidence="7" key="2">
    <citation type="submission" date="2025-09" db="UniProtKB">
        <authorList>
            <consortium name="Ensembl"/>
        </authorList>
    </citation>
    <scope>IDENTIFICATION</scope>
</reference>
<accession>S4RC75</accession>
<dbReference type="GO" id="GO:0043161">
    <property type="term" value="P:proteasome-mediated ubiquitin-dependent protein catabolic process"/>
    <property type="evidence" value="ECO:0007669"/>
    <property type="project" value="TreeGrafter"/>
</dbReference>
<dbReference type="InterPro" id="IPR015943">
    <property type="entry name" value="WD40/YVTN_repeat-like_dom_sf"/>
</dbReference>